<feature type="signal peptide" evidence="1">
    <location>
        <begin position="1"/>
        <end position="18"/>
    </location>
</feature>
<protein>
    <submittedName>
        <fullName evidence="2">Uncharacterized protein</fullName>
    </submittedName>
</protein>
<reference evidence="2" key="1">
    <citation type="submission" date="2022-01" db="EMBL/GenBank/DDBJ databases">
        <authorList>
            <person name="King R."/>
        </authorList>
    </citation>
    <scope>NUCLEOTIDE SEQUENCE</scope>
</reference>
<keyword evidence="1" id="KW-0732">Signal</keyword>
<organism evidence="2 3">
    <name type="scientific">Diabrotica balteata</name>
    <name type="common">Banded cucumber beetle</name>
    <dbReference type="NCBI Taxonomy" id="107213"/>
    <lineage>
        <taxon>Eukaryota</taxon>
        <taxon>Metazoa</taxon>
        <taxon>Ecdysozoa</taxon>
        <taxon>Arthropoda</taxon>
        <taxon>Hexapoda</taxon>
        <taxon>Insecta</taxon>
        <taxon>Pterygota</taxon>
        <taxon>Neoptera</taxon>
        <taxon>Endopterygota</taxon>
        <taxon>Coleoptera</taxon>
        <taxon>Polyphaga</taxon>
        <taxon>Cucujiformia</taxon>
        <taxon>Chrysomeloidea</taxon>
        <taxon>Chrysomelidae</taxon>
        <taxon>Galerucinae</taxon>
        <taxon>Diabroticina</taxon>
        <taxon>Diabroticites</taxon>
        <taxon>Diabrotica</taxon>
    </lineage>
</organism>
<sequence length="75" mass="8462">MKSSLWSVAFIFLHNHLADNWQSQTAENVVLQHLAQDIYVFSEYNLPNGSWENDEFSVMVHCPAGDPVVNIAQAS</sequence>
<proteinExistence type="predicted"/>
<gene>
    <name evidence="2" type="ORF">DIABBA_LOCUS9381</name>
</gene>
<evidence type="ECO:0000256" key="1">
    <source>
        <dbReference type="SAM" id="SignalP"/>
    </source>
</evidence>
<keyword evidence="3" id="KW-1185">Reference proteome</keyword>
<evidence type="ECO:0000313" key="3">
    <source>
        <dbReference type="Proteomes" id="UP001153709"/>
    </source>
</evidence>
<feature type="chain" id="PRO_5040329387" evidence="1">
    <location>
        <begin position="19"/>
        <end position="75"/>
    </location>
</feature>
<evidence type="ECO:0000313" key="2">
    <source>
        <dbReference type="EMBL" id="CAG9836287.1"/>
    </source>
</evidence>
<name>A0A9N9T0K1_DIABA</name>
<accession>A0A9N9T0K1</accession>
<dbReference type="Proteomes" id="UP001153709">
    <property type="component" value="Chromosome 6"/>
</dbReference>
<dbReference type="EMBL" id="OU898281">
    <property type="protein sequence ID" value="CAG9836287.1"/>
    <property type="molecule type" value="Genomic_DNA"/>
</dbReference>
<dbReference type="AlphaFoldDB" id="A0A9N9T0K1"/>